<feature type="repeat" description="WD" evidence="3">
    <location>
        <begin position="1869"/>
        <end position="1910"/>
    </location>
</feature>
<dbReference type="GO" id="GO:0030621">
    <property type="term" value="F:U4 snRNA binding"/>
    <property type="evidence" value="ECO:0007669"/>
    <property type="project" value="TreeGrafter"/>
</dbReference>
<feature type="repeat" description="WD" evidence="3">
    <location>
        <begin position="1739"/>
        <end position="1772"/>
    </location>
</feature>
<protein>
    <submittedName>
        <fullName evidence="5">WD domain, G-beta repeat protein</fullName>
    </submittedName>
</protein>
<feature type="repeat" description="WD" evidence="3">
    <location>
        <begin position="1998"/>
        <end position="2039"/>
    </location>
</feature>
<dbReference type="GO" id="GO:0017070">
    <property type="term" value="F:U6 snRNA binding"/>
    <property type="evidence" value="ECO:0007669"/>
    <property type="project" value="TreeGrafter"/>
</dbReference>
<feature type="repeat" description="WD" evidence="3">
    <location>
        <begin position="2298"/>
        <end position="2329"/>
    </location>
</feature>
<dbReference type="eggNOG" id="KOG0272">
    <property type="taxonomic scope" value="Eukaryota"/>
</dbReference>
<dbReference type="GO" id="GO:0046540">
    <property type="term" value="C:U4/U6 x U5 tri-snRNP complex"/>
    <property type="evidence" value="ECO:0007669"/>
    <property type="project" value="TreeGrafter"/>
</dbReference>
<dbReference type="InterPro" id="IPR036322">
    <property type="entry name" value="WD40_repeat_dom_sf"/>
</dbReference>
<evidence type="ECO:0000256" key="2">
    <source>
        <dbReference type="ARBA" id="ARBA00022737"/>
    </source>
</evidence>
<organism evidence="5 6">
    <name type="scientific">Tetrahymena thermophila (strain SB210)</name>
    <dbReference type="NCBI Taxonomy" id="312017"/>
    <lineage>
        <taxon>Eukaryota</taxon>
        <taxon>Sar</taxon>
        <taxon>Alveolata</taxon>
        <taxon>Ciliophora</taxon>
        <taxon>Intramacronucleata</taxon>
        <taxon>Oligohymenophorea</taxon>
        <taxon>Hymenostomatida</taxon>
        <taxon>Tetrahymenina</taxon>
        <taxon>Tetrahymenidae</taxon>
        <taxon>Tetrahymena</taxon>
    </lineage>
</organism>
<dbReference type="InterPro" id="IPR020472">
    <property type="entry name" value="WD40_PAC1"/>
</dbReference>
<feature type="repeat" description="WD" evidence="3">
    <location>
        <begin position="2341"/>
        <end position="2382"/>
    </location>
</feature>
<dbReference type="InterPro" id="IPR027417">
    <property type="entry name" value="P-loop_NTPase"/>
</dbReference>
<feature type="repeat" description="WD" evidence="3">
    <location>
        <begin position="1826"/>
        <end position="1867"/>
    </location>
</feature>
<dbReference type="InterPro" id="IPR011047">
    <property type="entry name" value="Quinoprotein_ADH-like_sf"/>
</dbReference>
<feature type="repeat" description="WD" evidence="3">
    <location>
        <begin position="2127"/>
        <end position="2159"/>
    </location>
</feature>
<keyword evidence="6" id="KW-1185">Reference proteome</keyword>
<dbReference type="SUPFAM" id="SSF50998">
    <property type="entry name" value="Quinoprotein alcohol dehydrogenase-like"/>
    <property type="match status" value="1"/>
</dbReference>
<dbReference type="CDD" id="cd00200">
    <property type="entry name" value="WD40"/>
    <property type="match status" value="2"/>
</dbReference>
<dbReference type="InterPro" id="IPR019775">
    <property type="entry name" value="WD40_repeat_CS"/>
</dbReference>
<evidence type="ECO:0000256" key="1">
    <source>
        <dbReference type="ARBA" id="ARBA00022574"/>
    </source>
</evidence>
<dbReference type="InParanoid" id="Q232S8"/>
<dbReference type="GO" id="GO:0000398">
    <property type="term" value="P:mRNA splicing, via spliceosome"/>
    <property type="evidence" value="ECO:0007669"/>
    <property type="project" value="TreeGrafter"/>
</dbReference>
<dbReference type="Proteomes" id="UP000009168">
    <property type="component" value="Unassembled WGS sequence"/>
</dbReference>
<dbReference type="SUPFAM" id="SSF52540">
    <property type="entry name" value="P-loop containing nucleoside triphosphate hydrolases"/>
    <property type="match status" value="1"/>
</dbReference>
<feature type="repeat" description="WD" evidence="3">
    <location>
        <begin position="1782"/>
        <end position="1823"/>
    </location>
</feature>
<sequence>MNQSFFGLFQKNDNKQVISLSQNITFERVKHFSNNNQKINTISQSQSNSTYLSLTDAETNKLQEMSCQNVNQLDNLQAITQIQHHDKVFKEEQDCSSLLNLISNISVNNKKYIGQYNKYQSIAASLQPKVPQKMSQSELSLCDKAKLDQESQLYDKKLNSNFCFNLLINFRNQITNISVSQVQRRNLLNLIYKNKNKQFNDKLINFTCKQYHSLKFKPKTENKSLLLDQKYFGKEKTFEVKNQILIDKKKLNQIGVQLINQQDIAHYKNCIHNQSDQLNKTSKSQINQNKNQLLQKNCNKAEDSIFSKNISFQYNEQTNANEHIICMKQIQLDEKASLKLSKIINTMNTKNQSIFQSQKNKILGGGICGSKENAYSSKQVYVKQQQELQQNIPQIYNKLQDQTEIVKEKHEKPQLNELERFNMSYEEYFTSKKLNENEIENEVKFIIKKILYPLNDYIGTQEIRDKVIDVINLLINYLLVIIFSKKQSATEKQIIKLNKKLQSLRLYCDENKERFPCLSIYQYCDILIQLNSQRLKLDEVNLGSDSLYLVQKIAQVAKYGAGFVSIKGATKNVSETELIEMKNCFNEIKSIISQNRTQGGTINTIQDIKENNIAQKIYGLFLKKVDVIGDQFLENDGIEEIIFLLEEIINITDNESIIFFYMQLNYLLSKQKKKDGFKELLQRLEKENKTDLIMKQESFVQIEEIYTVEKRRSIANLIAQYNQFRFIRSELLMSFAQILKLSNRTEKQFTSVMITIVSNYFQEKQKAVKIVSEENLIMADFINKQLEKSKIIAEINYSKQQIYQLLDHKQQYNQFAYEINNDRELEIHLTKYSVIAWVQRLKEIQQDLYLNYKDELLIEVNNLYVDQQITYQEGFKINTDEKDALNQIINQFLVPNFVISSDETKQLQNQFDDKNFNQNLQIFQQNDQQEYQQQERRNVNNVQCKILSILAESGCGKSTLLKKLQVELLHRKSCYTKNNKSDFIPIIIKCKQLDRQKPSIEDYLESENLDKNFIEILKKSEKNKLIMLDGFDEYDGEYFQVYQKLKLNEWVNTLVIVTSRLEKIAVTDAQNYFKYYNQYGNQGQSDSFTIVKLEKFTDSDIFEYLQKFEKQKSSEKQQHNQIKQLINRFEQLIELIRTPINLYYLTRMTKDINLNDEAVYFAFQEVSDQIELFELFFQQIFNKKSKIFIQQQKHLNLNENQKHEIIEKIQTCFFEYFQSIAMQIFLQKGQKPNYLSIAKIQIKFQPKEQILEFLQKYQLKTEEINNLFNNFNDPRVVKINYFNQRENKNNLKNENPTQIKFFENEQEFEFRFKSLYEYFAARAMKYDFDLHKEEIFKLDIQQLKQFQINKKVIMNCQSNTSDQQILLNLYKLIKLNLDSLSFKYTYAQQDLSQTNRYIQFLKKSTIQKHTEKSQIDIGASNLLSALFISKFLFVNLTFYKNSFSQAYLPSKKLIKFQDCNLDNAFINKQNLENCETSNTNNALFGDFENLFDTKDIYQFNKVIFYNKTLISITRTGFINQFEITENNSCKILKSIQITTVPLRAIHFVINKNIFVLRGRKSLFEVDAQTFERTNSYTFSYDIANSSINELKYIVTLENKQVFYGDIQNGFILLDQNKIQSEQSLSLNDLIFTYLNNQIHIYSLQNLQFIKTIQNCKIDLNISAFSPDGKYLATAGLKDNFLYIWNVQQGFQLVNTIQGHSDFIFSVAFSSDGKYIATGSKDKTCKIWDAEKGLQLINTIQGHHQTILSVAFSDDGKYLATSSHDQTCKIFNILQGFEFINTIQGHAQTINSVAFSPDGKYLATGSGDNTCRIWSVEKKKFYLLNILQGHKNQINSVAFSADSKYLATGSQDNTCKIWNIERGFQLINTIQDHFSSINSVTFSPDGKYFVTGSSDKSCKIWSVEKGFQLFNIIQGHSQEIKSVAFSGDGQLLATVSSDNTCKIWNSLYGFCFINNIQGHSQPITSVTFSVDGKYLATASEDKTCKIWNLLNNCQILKTIQGHTSKINSVSFSADGKYLATCSEDKTCKIWNTQNEFQMIKSIEGHVLEVNSASFSPNSKYLATGSSDKTCKIWCIEKLYHLNNSIEEQSIFVNQVTFSQDCKYLAACLDNNTCKIWRVDKGFDFLTTIQGHSKAINSVAFSADGKYLATGSSDSTCKIWNAHKRFELLQTIDAEIHHITAVAFSLNGKYLALGSYFACKILDVEKGFEVITKIQENTEKINSVVFSDDSKYFATGSNDKTCKIYTAENYFQLVSTISGHTSFVYSVAFSADGRFLATGSQDKTCKIWNMRQGFEHLITLQGHTFEINSVAFSPDSNFLATGSYDKTCKIWCVNYGFQLIKNIEAHIWIISSLAFSTDGKYLVTGSRDKTCKIWNLEKGFDMVNKNQDNDINSALSQYNMIQSQNNIVQFNGVERMFQLQYEL</sequence>
<dbReference type="Gene3D" id="3.40.50.300">
    <property type="entry name" value="P-loop containing nucleotide triphosphate hydrolases"/>
    <property type="match status" value="1"/>
</dbReference>
<gene>
    <name evidence="5" type="ORF">TTHERM_01154640</name>
</gene>
<feature type="repeat" description="WD" evidence="3">
    <location>
        <begin position="1955"/>
        <end position="1988"/>
    </location>
</feature>
<dbReference type="eggNOG" id="KOG0315">
    <property type="taxonomic scope" value="Eukaryota"/>
</dbReference>
<keyword evidence="1 3" id="KW-0853">WD repeat</keyword>
<dbReference type="InterPro" id="IPR001680">
    <property type="entry name" value="WD40_rpt"/>
</dbReference>
<feature type="repeat" description="WD" evidence="3">
    <location>
        <begin position="1696"/>
        <end position="1737"/>
    </location>
</feature>
<feature type="repeat" description="WD" evidence="3">
    <location>
        <begin position="1912"/>
        <end position="1944"/>
    </location>
</feature>
<keyword evidence="2" id="KW-0677">Repeat</keyword>
<dbReference type="KEGG" id="tet:TTHERM_01154640"/>
<accession>Q232S8</accession>
<name>Q232S8_TETTS</name>
<dbReference type="SUPFAM" id="SSF50978">
    <property type="entry name" value="WD40 repeat-like"/>
    <property type="match status" value="2"/>
</dbReference>
<reference evidence="6" key="1">
    <citation type="journal article" date="2006" name="PLoS Biol.">
        <title>Macronuclear genome sequence of the ciliate Tetrahymena thermophila, a model eukaryote.</title>
        <authorList>
            <person name="Eisen J.A."/>
            <person name="Coyne R.S."/>
            <person name="Wu M."/>
            <person name="Wu D."/>
            <person name="Thiagarajan M."/>
            <person name="Wortman J.R."/>
            <person name="Badger J.H."/>
            <person name="Ren Q."/>
            <person name="Amedeo P."/>
            <person name="Jones K.M."/>
            <person name="Tallon L.J."/>
            <person name="Delcher A.L."/>
            <person name="Salzberg S.L."/>
            <person name="Silva J.C."/>
            <person name="Haas B.J."/>
            <person name="Majoros W.H."/>
            <person name="Farzad M."/>
            <person name="Carlton J.M."/>
            <person name="Smith R.K. Jr."/>
            <person name="Garg J."/>
            <person name="Pearlman R.E."/>
            <person name="Karrer K.M."/>
            <person name="Sun L."/>
            <person name="Manning G."/>
            <person name="Elde N.C."/>
            <person name="Turkewitz A.P."/>
            <person name="Asai D.J."/>
            <person name="Wilkes D.E."/>
            <person name="Wang Y."/>
            <person name="Cai H."/>
            <person name="Collins K."/>
            <person name="Stewart B.A."/>
            <person name="Lee S.R."/>
            <person name="Wilamowska K."/>
            <person name="Weinberg Z."/>
            <person name="Ruzzo W.L."/>
            <person name="Wloga D."/>
            <person name="Gaertig J."/>
            <person name="Frankel J."/>
            <person name="Tsao C.-C."/>
            <person name="Gorovsky M.A."/>
            <person name="Keeling P.J."/>
            <person name="Waller R.F."/>
            <person name="Patron N.J."/>
            <person name="Cherry J.M."/>
            <person name="Stover N.A."/>
            <person name="Krieger C.J."/>
            <person name="del Toro C."/>
            <person name="Ryder H.F."/>
            <person name="Williamson S.C."/>
            <person name="Barbeau R.A."/>
            <person name="Hamilton E.P."/>
            <person name="Orias E."/>
        </authorList>
    </citation>
    <scope>NUCLEOTIDE SEQUENCE [LARGE SCALE GENOMIC DNA]</scope>
    <source>
        <strain evidence="6">SB210</strain>
    </source>
</reference>
<dbReference type="SMART" id="SM00320">
    <property type="entry name" value="WD40"/>
    <property type="match status" value="17"/>
</dbReference>
<dbReference type="PANTHER" id="PTHR19846:SF0">
    <property type="entry name" value="PRE-MRNA PROCESSING FACTOR 4"/>
    <property type="match status" value="1"/>
</dbReference>
<dbReference type="Pfam" id="PF00400">
    <property type="entry name" value="WD40"/>
    <property type="match status" value="16"/>
</dbReference>
<dbReference type="PRINTS" id="PR00320">
    <property type="entry name" value="GPROTEINBRPT"/>
</dbReference>
<dbReference type="STRING" id="312017.Q232S8"/>
<dbReference type="InterPro" id="IPR007111">
    <property type="entry name" value="NACHT_NTPase"/>
</dbReference>
<dbReference type="Pfam" id="PF05729">
    <property type="entry name" value="NACHT"/>
    <property type="match status" value="1"/>
</dbReference>
<dbReference type="GeneID" id="7824081"/>
<proteinExistence type="predicted"/>
<dbReference type="OrthoDB" id="305208at2759"/>
<feature type="repeat" description="WD" evidence="3">
    <location>
        <begin position="2041"/>
        <end position="2072"/>
    </location>
</feature>
<dbReference type="PROSITE" id="PS50294">
    <property type="entry name" value="WD_REPEATS_REGION"/>
    <property type="match status" value="13"/>
</dbReference>
<dbReference type="OMA" id="KTCKIWC"/>
<dbReference type="eggNOG" id="KOG0266">
    <property type="taxonomic scope" value="Eukaryota"/>
</dbReference>
<dbReference type="Gene3D" id="2.130.10.10">
    <property type="entry name" value="YVTN repeat-like/Quinoprotein amine dehydrogenase"/>
    <property type="match status" value="5"/>
</dbReference>
<evidence type="ECO:0000256" key="3">
    <source>
        <dbReference type="PROSITE-ProRule" id="PRU00221"/>
    </source>
</evidence>
<dbReference type="PROSITE" id="PS00678">
    <property type="entry name" value="WD_REPEATS_1"/>
    <property type="match status" value="6"/>
</dbReference>
<dbReference type="InterPro" id="IPR015943">
    <property type="entry name" value="WD40/YVTN_repeat-like_dom_sf"/>
</dbReference>
<dbReference type="RefSeq" id="XP_001011771.1">
    <property type="nucleotide sequence ID" value="XM_001011771.1"/>
</dbReference>
<feature type="repeat" description="WD" evidence="3">
    <location>
        <begin position="2255"/>
        <end position="2291"/>
    </location>
</feature>
<evidence type="ECO:0000313" key="5">
    <source>
        <dbReference type="EMBL" id="EAR91526.1"/>
    </source>
</evidence>
<evidence type="ECO:0000259" key="4">
    <source>
        <dbReference type="Pfam" id="PF05729"/>
    </source>
</evidence>
<dbReference type="PANTHER" id="PTHR19846">
    <property type="entry name" value="WD40 REPEAT PROTEIN"/>
    <property type="match status" value="1"/>
</dbReference>
<dbReference type="HOGENOM" id="CLU_000947_0_0_1"/>
<feature type="domain" description="NACHT" evidence="4">
    <location>
        <begin position="952"/>
        <end position="1108"/>
    </location>
</feature>
<dbReference type="PROSITE" id="PS50082">
    <property type="entry name" value="WD_REPEATS_2"/>
    <property type="match status" value="14"/>
</dbReference>
<evidence type="ECO:0000313" key="6">
    <source>
        <dbReference type="Proteomes" id="UP000009168"/>
    </source>
</evidence>
<feature type="repeat" description="WD" evidence="3">
    <location>
        <begin position="2212"/>
        <end position="2253"/>
    </location>
</feature>
<dbReference type="EMBL" id="GG662773">
    <property type="protein sequence ID" value="EAR91526.1"/>
    <property type="molecule type" value="Genomic_DNA"/>
</dbReference>